<dbReference type="Proteomes" id="UP000035680">
    <property type="component" value="Unassembled WGS sequence"/>
</dbReference>
<evidence type="ECO:0000256" key="7">
    <source>
        <dbReference type="SAM" id="MobiDB-lite"/>
    </source>
</evidence>
<feature type="region of interest" description="Disordered" evidence="7">
    <location>
        <begin position="219"/>
        <end position="244"/>
    </location>
</feature>
<dbReference type="PANTHER" id="PTHR23183:SF0">
    <property type="entry name" value="NUCLEOLAR PROTEIN 14"/>
    <property type="match status" value="1"/>
</dbReference>
<keyword evidence="4" id="KW-0698">rRNA processing</keyword>
<protein>
    <submittedName>
        <fullName evidence="9">Nucleolar protein 14 (inferred by orthology to a human protein)</fullName>
    </submittedName>
</protein>
<keyword evidence="3" id="KW-0690">Ribosome biogenesis</keyword>
<feature type="compositionally biased region" description="Acidic residues" evidence="7">
    <location>
        <begin position="323"/>
        <end position="388"/>
    </location>
</feature>
<proteinExistence type="inferred from homology"/>
<evidence type="ECO:0000256" key="5">
    <source>
        <dbReference type="ARBA" id="ARBA00023242"/>
    </source>
</evidence>
<dbReference type="PANTHER" id="PTHR23183">
    <property type="entry name" value="NOP14"/>
    <property type="match status" value="1"/>
</dbReference>
<evidence type="ECO:0000256" key="6">
    <source>
        <dbReference type="ARBA" id="ARBA00024695"/>
    </source>
</evidence>
<reference evidence="8" key="1">
    <citation type="submission" date="2014-07" db="EMBL/GenBank/DDBJ databases">
        <authorList>
            <person name="Martin A.A"/>
            <person name="De Silva N."/>
        </authorList>
    </citation>
    <scope>NUCLEOTIDE SEQUENCE</scope>
</reference>
<comment type="function">
    <text evidence="6">Involved in nucleolar processing of pre-18S ribosomal RNA. Has a role in the nuclear export of 40S pre-ribosomal subunit to the cytoplasm.</text>
</comment>
<dbReference type="GO" id="GO:0030490">
    <property type="term" value="P:maturation of SSU-rRNA"/>
    <property type="evidence" value="ECO:0007669"/>
    <property type="project" value="TreeGrafter"/>
</dbReference>
<evidence type="ECO:0000256" key="2">
    <source>
        <dbReference type="ARBA" id="ARBA00007466"/>
    </source>
</evidence>
<dbReference type="InterPro" id="IPR007276">
    <property type="entry name" value="Nop14"/>
</dbReference>
<feature type="region of interest" description="Disordered" evidence="7">
    <location>
        <begin position="317"/>
        <end position="397"/>
    </location>
</feature>
<dbReference type="GO" id="GO:0030692">
    <property type="term" value="C:Noc4p-Nop14p complex"/>
    <property type="evidence" value="ECO:0007669"/>
    <property type="project" value="TreeGrafter"/>
</dbReference>
<keyword evidence="5" id="KW-0539">Nucleus</keyword>
<dbReference type="GO" id="GO:0032040">
    <property type="term" value="C:small-subunit processome"/>
    <property type="evidence" value="ECO:0007669"/>
    <property type="project" value="InterPro"/>
</dbReference>
<name>A0A0K0EYF0_STRVS</name>
<accession>A0A0K0EYF0</accession>
<dbReference type="WBParaSite" id="SVE_0155800.1">
    <property type="protein sequence ID" value="SVE_0155800.1"/>
    <property type="gene ID" value="SVE_0155800"/>
</dbReference>
<evidence type="ECO:0000256" key="4">
    <source>
        <dbReference type="ARBA" id="ARBA00022552"/>
    </source>
</evidence>
<sequence>MGKKSKIKTPAPEALSKPKKINPFDLKYNRNKQNVLGARKAAVGCPGQSKKRSFEIREQNLGAELNRYGKSNVIKDKRLGERNPTLTEEQKSELRFRLQKEKFFKKKSSKFNLEEGVNEELTHKGSKLTDIQKFEKIDESDEEGDLDPTLLANANFGGGVFENVNEIPLGEKAKTRREILNEVIAKSKQIKYEKQKEKEAWADKTKELDSMLNELRSSGQLGGIVMRKGTDEEKPEQSSGDVEYDSLFKSLKMDGGKMATAEKGIKLNPDRKRKVSVTVEGDEDVKKKKDDEFELKFDEHGKVVNLPAVEKYSITKIRAGSDTESEDSDDGEDDVNELLNSEEENDDGDTVIDEEQLDEEDEDMMDEENMEDEEGSSSEVDVSESEETTDNKDVPKSYEELVEELEDTSSKRTVLQYVEELCETYHPSKKQGNKEKLGRLFVFLLRYFDKTFKEVDDESTLPFLSLHIRALYKLLRFDPDFALHCVRSLLKQKFKTRHQKDMSGPITFDIIALYKLIPSLFRTDSYLHLIATPATLVFMDILTTCHIKNSIDAAKSSFFITLYITSFEKNDLYYPEIIAHQRGLLMMCVRNKEHETFPTVQFPLLYPYRTALYVEKSCKKLDVKPLSVSRLFGNTYSEDDVEVTLSTIMAIIKNLQFFTTAYTEYTSSYAIIFKPFLNLLKMMPVENYPESLEKLCKNTIKLLESEIRKHSSVTKLGKPQADIKMLKMLEPAFEENFNPERKKVGKDPASQNKQLKQKLRKETKGAIKELRKDAQFIARKRRADLDAVNQERIQKTATIIRQLQGQESESRQRFYKK</sequence>
<dbReference type="AlphaFoldDB" id="A0A0K0EYF0"/>
<reference evidence="9" key="2">
    <citation type="submission" date="2015-08" db="UniProtKB">
        <authorList>
            <consortium name="WormBaseParasite"/>
        </authorList>
    </citation>
    <scope>IDENTIFICATION</scope>
</reference>
<comment type="subcellular location">
    <subcellularLocation>
        <location evidence="1">Nucleus</location>
        <location evidence="1">Nucleolus</location>
    </subcellularLocation>
</comment>
<organism evidence="8 9">
    <name type="scientific">Strongyloides venezuelensis</name>
    <name type="common">Threadworm</name>
    <dbReference type="NCBI Taxonomy" id="75913"/>
    <lineage>
        <taxon>Eukaryota</taxon>
        <taxon>Metazoa</taxon>
        <taxon>Ecdysozoa</taxon>
        <taxon>Nematoda</taxon>
        <taxon>Chromadorea</taxon>
        <taxon>Rhabditida</taxon>
        <taxon>Tylenchina</taxon>
        <taxon>Panagrolaimomorpha</taxon>
        <taxon>Strongyloidoidea</taxon>
        <taxon>Strongyloididae</taxon>
        <taxon>Strongyloides</taxon>
    </lineage>
</organism>
<feature type="region of interest" description="Disordered" evidence="7">
    <location>
        <begin position="740"/>
        <end position="764"/>
    </location>
</feature>
<evidence type="ECO:0000313" key="8">
    <source>
        <dbReference type="Proteomes" id="UP000035680"/>
    </source>
</evidence>
<evidence type="ECO:0000313" key="9">
    <source>
        <dbReference type="WBParaSite" id="SVE_0155800.1"/>
    </source>
</evidence>
<dbReference type="Pfam" id="PF04147">
    <property type="entry name" value="Nop14"/>
    <property type="match status" value="1"/>
</dbReference>
<evidence type="ECO:0000256" key="1">
    <source>
        <dbReference type="ARBA" id="ARBA00004604"/>
    </source>
</evidence>
<evidence type="ECO:0000256" key="3">
    <source>
        <dbReference type="ARBA" id="ARBA00022517"/>
    </source>
</evidence>
<comment type="similarity">
    <text evidence="2">Belongs to the NOP14 family.</text>
</comment>
<dbReference type="STRING" id="75913.A0A0K0EYF0"/>
<keyword evidence="8" id="KW-1185">Reference proteome</keyword>